<dbReference type="EMBL" id="MSFO01000003">
    <property type="protein sequence ID" value="PLB50399.1"/>
    <property type="molecule type" value="Genomic_DNA"/>
</dbReference>
<proteinExistence type="predicted"/>
<name>A0A2I2GC03_9EURO</name>
<evidence type="ECO:0000313" key="3">
    <source>
        <dbReference type="Proteomes" id="UP000234275"/>
    </source>
</evidence>
<protein>
    <submittedName>
        <fullName evidence="2">Uncharacterized protein</fullName>
    </submittedName>
</protein>
<organism evidence="2 3">
    <name type="scientific">Aspergillus steynii IBT 23096</name>
    <dbReference type="NCBI Taxonomy" id="1392250"/>
    <lineage>
        <taxon>Eukaryota</taxon>
        <taxon>Fungi</taxon>
        <taxon>Dikarya</taxon>
        <taxon>Ascomycota</taxon>
        <taxon>Pezizomycotina</taxon>
        <taxon>Eurotiomycetes</taxon>
        <taxon>Eurotiomycetidae</taxon>
        <taxon>Eurotiales</taxon>
        <taxon>Aspergillaceae</taxon>
        <taxon>Aspergillus</taxon>
        <taxon>Aspergillus subgen. Circumdati</taxon>
    </lineage>
</organism>
<sequence length="176" mass="18494">MPPKGQKRVSFASPPGEGSSPAPVSLSFSKSWREPCGPKKPKNSVKPSGRHPRKRDKVAAAMRLTRGGAAERNQREGEARRAADGDLLARAAELSSGSELSPEPEGLFTSSTTSTGTSEPAGEGASSQGGRPCIFPNAPSKGLNAQLLIDEAQTNEILRAFQYSHFNGPSGCDSPY</sequence>
<feature type="compositionally biased region" description="Low complexity" evidence="1">
    <location>
        <begin position="10"/>
        <end position="23"/>
    </location>
</feature>
<feature type="compositionally biased region" description="Basic and acidic residues" evidence="1">
    <location>
        <begin position="72"/>
        <end position="84"/>
    </location>
</feature>
<evidence type="ECO:0000313" key="2">
    <source>
        <dbReference type="EMBL" id="PLB50399.1"/>
    </source>
</evidence>
<feature type="compositionally biased region" description="Basic residues" evidence="1">
    <location>
        <begin position="39"/>
        <end position="56"/>
    </location>
</feature>
<dbReference type="GeneID" id="36555288"/>
<keyword evidence="3" id="KW-1185">Reference proteome</keyword>
<dbReference type="VEuPathDB" id="FungiDB:P170DRAFT_424780"/>
<reference evidence="2 3" key="1">
    <citation type="submission" date="2016-12" db="EMBL/GenBank/DDBJ databases">
        <title>The genomes of Aspergillus section Nigri reveals drivers in fungal speciation.</title>
        <authorList>
            <consortium name="DOE Joint Genome Institute"/>
            <person name="Vesth T.C."/>
            <person name="Nybo J."/>
            <person name="Theobald S."/>
            <person name="Brandl J."/>
            <person name="Frisvad J.C."/>
            <person name="Nielsen K.F."/>
            <person name="Lyhne E.K."/>
            <person name="Kogle M.E."/>
            <person name="Kuo A."/>
            <person name="Riley R."/>
            <person name="Clum A."/>
            <person name="Nolan M."/>
            <person name="Lipzen A."/>
            <person name="Salamov A."/>
            <person name="Henrissat B."/>
            <person name="Wiebenga A."/>
            <person name="De Vries R.P."/>
            <person name="Grigoriev I.V."/>
            <person name="Mortensen U.H."/>
            <person name="Andersen M.R."/>
            <person name="Baker S.E."/>
        </authorList>
    </citation>
    <scope>NUCLEOTIDE SEQUENCE [LARGE SCALE GENOMIC DNA]</scope>
    <source>
        <strain evidence="2 3">IBT 23096</strain>
    </source>
</reference>
<dbReference type="Proteomes" id="UP000234275">
    <property type="component" value="Unassembled WGS sequence"/>
</dbReference>
<feature type="compositionally biased region" description="Low complexity" evidence="1">
    <location>
        <begin position="85"/>
        <end position="118"/>
    </location>
</feature>
<gene>
    <name evidence="2" type="ORF">P170DRAFT_424780</name>
</gene>
<feature type="region of interest" description="Disordered" evidence="1">
    <location>
        <begin position="1"/>
        <end position="139"/>
    </location>
</feature>
<accession>A0A2I2GC03</accession>
<evidence type="ECO:0000256" key="1">
    <source>
        <dbReference type="SAM" id="MobiDB-lite"/>
    </source>
</evidence>
<dbReference type="AlphaFoldDB" id="A0A2I2GC03"/>
<comment type="caution">
    <text evidence="2">The sequence shown here is derived from an EMBL/GenBank/DDBJ whole genome shotgun (WGS) entry which is preliminary data.</text>
</comment>
<dbReference type="RefSeq" id="XP_024705701.1">
    <property type="nucleotide sequence ID" value="XM_024847589.1"/>
</dbReference>